<evidence type="ECO:0000256" key="9">
    <source>
        <dbReference type="ARBA" id="ARBA00022989"/>
    </source>
</evidence>
<sequence>MKQQSPTARRQRYDRLTLTLHWLTAACVIFLFSSAHIWAWLERGTPLRKELQALHISCGIVLALTIVVRLLWRIISQRSPRYALPPAPLSRPTKLAAHAVHGTLYLLLFAQAALGFLFRWAQQEPFRFFGGPDLSGWVSIDPALRHSLGEWHNNVAWALIILACAHALAALAHHYLLRDGVLSRMLPGRAGR</sequence>
<proteinExistence type="inferred from homology"/>
<feature type="domain" description="Cytochrome b561 bacterial/Ni-hydrogenase" evidence="14">
    <location>
        <begin position="12"/>
        <end position="188"/>
    </location>
</feature>
<dbReference type="PANTHER" id="PTHR30529">
    <property type="entry name" value="CYTOCHROME B561"/>
    <property type="match status" value="1"/>
</dbReference>
<keyword evidence="7" id="KW-0479">Metal-binding</keyword>
<accession>A0ABD7QGR1</accession>
<dbReference type="RefSeq" id="WP_123708747.1">
    <property type="nucleotide sequence ID" value="NZ_SLYQ01000005.1"/>
</dbReference>
<dbReference type="Pfam" id="PF01292">
    <property type="entry name" value="Ni_hydr_CYTB"/>
    <property type="match status" value="1"/>
</dbReference>
<keyword evidence="6 13" id="KW-0812">Transmembrane</keyword>
<dbReference type="GO" id="GO:0005886">
    <property type="term" value="C:plasma membrane"/>
    <property type="evidence" value="ECO:0007669"/>
    <property type="project" value="UniProtKB-SubCell"/>
</dbReference>
<dbReference type="Gene3D" id="1.20.950.20">
    <property type="entry name" value="Transmembrane di-heme cytochromes, Chain C"/>
    <property type="match status" value="1"/>
</dbReference>
<evidence type="ECO:0000256" key="13">
    <source>
        <dbReference type="SAM" id="Phobius"/>
    </source>
</evidence>
<evidence type="ECO:0000256" key="2">
    <source>
        <dbReference type="ARBA" id="ARBA00004651"/>
    </source>
</evidence>
<evidence type="ECO:0000256" key="12">
    <source>
        <dbReference type="ARBA" id="ARBA00037975"/>
    </source>
</evidence>
<evidence type="ECO:0000256" key="1">
    <source>
        <dbReference type="ARBA" id="ARBA00001970"/>
    </source>
</evidence>
<dbReference type="AlphaFoldDB" id="A0ABD7QGR1"/>
<dbReference type="InterPro" id="IPR011577">
    <property type="entry name" value="Cyt_b561_bac/Ni-Hgenase"/>
</dbReference>
<feature type="transmembrane region" description="Helical" evidence="13">
    <location>
        <begin position="95"/>
        <end position="118"/>
    </location>
</feature>
<gene>
    <name evidence="15" type="ORF">EC841_10558</name>
</gene>
<feature type="transmembrane region" description="Helical" evidence="13">
    <location>
        <begin position="155"/>
        <end position="177"/>
    </location>
</feature>
<evidence type="ECO:0000256" key="4">
    <source>
        <dbReference type="ARBA" id="ARBA00022475"/>
    </source>
</evidence>
<comment type="caution">
    <text evidence="15">The sequence shown here is derived from an EMBL/GenBank/DDBJ whole genome shotgun (WGS) entry which is preliminary data.</text>
</comment>
<evidence type="ECO:0000259" key="14">
    <source>
        <dbReference type="Pfam" id="PF01292"/>
    </source>
</evidence>
<evidence type="ECO:0000313" key="16">
    <source>
        <dbReference type="Proteomes" id="UP000295263"/>
    </source>
</evidence>
<evidence type="ECO:0000313" key="15">
    <source>
        <dbReference type="EMBL" id="TCQ72513.1"/>
    </source>
</evidence>
<feature type="transmembrane region" description="Helical" evidence="13">
    <location>
        <begin position="20"/>
        <end position="41"/>
    </location>
</feature>
<evidence type="ECO:0000256" key="11">
    <source>
        <dbReference type="ARBA" id="ARBA00023136"/>
    </source>
</evidence>
<keyword evidence="3" id="KW-0813">Transport</keyword>
<organism evidence="15 16">
    <name type="scientific">Raoultella ornithinolytica</name>
    <name type="common">Klebsiella ornithinolytica</name>
    <dbReference type="NCBI Taxonomy" id="54291"/>
    <lineage>
        <taxon>Bacteria</taxon>
        <taxon>Pseudomonadati</taxon>
        <taxon>Pseudomonadota</taxon>
        <taxon>Gammaproteobacteria</taxon>
        <taxon>Enterobacterales</taxon>
        <taxon>Enterobacteriaceae</taxon>
        <taxon>Klebsiella/Raoultella group</taxon>
        <taxon>Raoultella</taxon>
    </lineage>
</organism>
<dbReference type="SUPFAM" id="SSF81342">
    <property type="entry name" value="Transmembrane di-heme cytochromes"/>
    <property type="match status" value="1"/>
</dbReference>
<reference evidence="15 16" key="1">
    <citation type="submission" date="2019-03" db="EMBL/GenBank/DDBJ databases">
        <title>Genomic analyses of the natural microbiome of Caenorhabditis elegans.</title>
        <authorList>
            <person name="Samuel B."/>
        </authorList>
    </citation>
    <scope>NUCLEOTIDE SEQUENCE [LARGE SCALE GENOMIC DNA]</scope>
    <source>
        <strain evidence="15 16">JUb54</strain>
    </source>
</reference>
<feature type="transmembrane region" description="Helical" evidence="13">
    <location>
        <begin position="53"/>
        <end position="75"/>
    </location>
</feature>
<name>A0ABD7QGR1_RAOOR</name>
<keyword evidence="5" id="KW-0349">Heme</keyword>
<comment type="cofactor">
    <cofactor evidence="1">
        <name>heme b</name>
        <dbReference type="ChEBI" id="CHEBI:60344"/>
    </cofactor>
</comment>
<dbReference type="PROSITE" id="PS51257">
    <property type="entry name" value="PROKAR_LIPOPROTEIN"/>
    <property type="match status" value="1"/>
</dbReference>
<protein>
    <submittedName>
        <fullName evidence="15">Cytochrome b561</fullName>
    </submittedName>
</protein>
<evidence type="ECO:0000256" key="6">
    <source>
        <dbReference type="ARBA" id="ARBA00022692"/>
    </source>
</evidence>
<dbReference type="InterPro" id="IPR052168">
    <property type="entry name" value="Cytochrome_b561_oxidase"/>
</dbReference>
<dbReference type="GO" id="GO:0046872">
    <property type="term" value="F:metal ion binding"/>
    <property type="evidence" value="ECO:0007669"/>
    <property type="project" value="UniProtKB-KW"/>
</dbReference>
<dbReference type="PANTHER" id="PTHR30529:SF3">
    <property type="entry name" value="CYTOCHROME B561 HOMOLOG 1"/>
    <property type="match status" value="1"/>
</dbReference>
<evidence type="ECO:0000256" key="10">
    <source>
        <dbReference type="ARBA" id="ARBA00023004"/>
    </source>
</evidence>
<evidence type="ECO:0000256" key="8">
    <source>
        <dbReference type="ARBA" id="ARBA00022982"/>
    </source>
</evidence>
<keyword evidence="4" id="KW-1003">Cell membrane</keyword>
<keyword evidence="8" id="KW-0249">Electron transport</keyword>
<comment type="subcellular location">
    <subcellularLocation>
        <location evidence="2">Cell membrane</location>
        <topology evidence="2">Multi-pass membrane protein</topology>
    </subcellularLocation>
</comment>
<keyword evidence="11 13" id="KW-0472">Membrane</keyword>
<dbReference type="Proteomes" id="UP000295263">
    <property type="component" value="Unassembled WGS sequence"/>
</dbReference>
<evidence type="ECO:0000256" key="3">
    <source>
        <dbReference type="ARBA" id="ARBA00022448"/>
    </source>
</evidence>
<dbReference type="InterPro" id="IPR016174">
    <property type="entry name" value="Di-haem_cyt_TM"/>
</dbReference>
<comment type="similarity">
    <text evidence="12">Belongs to the cytochrome b561 family.</text>
</comment>
<dbReference type="EMBL" id="SLYQ01000005">
    <property type="protein sequence ID" value="TCQ72513.1"/>
    <property type="molecule type" value="Genomic_DNA"/>
</dbReference>
<evidence type="ECO:0000256" key="7">
    <source>
        <dbReference type="ARBA" id="ARBA00022723"/>
    </source>
</evidence>
<evidence type="ECO:0000256" key="5">
    <source>
        <dbReference type="ARBA" id="ARBA00022617"/>
    </source>
</evidence>
<keyword evidence="10" id="KW-0408">Iron</keyword>
<keyword evidence="9 13" id="KW-1133">Transmembrane helix</keyword>